<reference evidence="2 3" key="1">
    <citation type="submission" date="2018-11" db="EMBL/GenBank/DDBJ databases">
        <authorList>
            <consortium name="Pathogen Informatics"/>
        </authorList>
    </citation>
    <scope>NUCLEOTIDE SEQUENCE [LARGE SCALE GENOMIC DNA]</scope>
    <source>
        <strain>Denwood</strain>
        <strain evidence="3">Zambia</strain>
    </source>
</reference>
<dbReference type="Pfam" id="PF24520">
    <property type="entry name" value="ARM_KNTC1_1st"/>
    <property type="match status" value="1"/>
</dbReference>
<name>A0A183PD35_9TREM</name>
<accession>A0A183PD35</accession>
<evidence type="ECO:0000313" key="2">
    <source>
        <dbReference type="EMBL" id="VDP60496.1"/>
    </source>
</evidence>
<organism evidence="2 3">
    <name type="scientific">Schistosoma mattheei</name>
    <dbReference type="NCBI Taxonomy" id="31246"/>
    <lineage>
        <taxon>Eukaryota</taxon>
        <taxon>Metazoa</taxon>
        <taxon>Spiralia</taxon>
        <taxon>Lophotrochozoa</taxon>
        <taxon>Platyhelminthes</taxon>
        <taxon>Trematoda</taxon>
        <taxon>Digenea</taxon>
        <taxon>Strigeidida</taxon>
        <taxon>Schistosomatoidea</taxon>
        <taxon>Schistosomatidae</taxon>
        <taxon>Schistosoma</taxon>
    </lineage>
</organism>
<keyword evidence="3" id="KW-1185">Reference proteome</keyword>
<feature type="domain" description="KNTC1 first ARM-repeats" evidence="1">
    <location>
        <begin position="113"/>
        <end position="300"/>
    </location>
</feature>
<dbReference type="EMBL" id="UZAL01032271">
    <property type="protein sequence ID" value="VDP60496.1"/>
    <property type="molecule type" value="Genomic_DNA"/>
</dbReference>
<proteinExistence type="predicted"/>
<dbReference type="InterPro" id="IPR055403">
    <property type="entry name" value="ARM_KNTC1_1st"/>
</dbReference>
<evidence type="ECO:0000313" key="3">
    <source>
        <dbReference type="Proteomes" id="UP000269396"/>
    </source>
</evidence>
<protein>
    <recommendedName>
        <fullName evidence="1">KNTC1 first ARM-repeats domain-containing protein</fullName>
    </recommendedName>
</protein>
<gene>
    <name evidence="2" type="ORF">SMTD_LOCUS12271</name>
</gene>
<sequence length="303" mass="34882">METFSSNTFCLPYSSYQVIYQLHISNDSWLLSDYDVGNYKAISSDPQVLYAELLSKSPNEETENFFLSINALRATDPKEKLLHLLKSKKFEEARLLVKTFNLGSEELWKNLEVVASVLQITMLNSDDQLKLLLIIKDKLIMDNPEDISTAHEEMGTKVLILLKRLKAFLMIYGSDSYTPENWIEFRDANVYTIFARLFLSNSPSAGNKASDPSQAFLFWILYKGELSQFLTWETLELLFNLLSKRPLTCIVSEYSCDDNVSSPCRSNELELLESEEAIQKWIRNELLPVVIRQLPETLVCLFL</sequence>
<evidence type="ECO:0000259" key="1">
    <source>
        <dbReference type="Pfam" id="PF24520"/>
    </source>
</evidence>
<dbReference type="Proteomes" id="UP000269396">
    <property type="component" value="Unassembled WGS sequence"/>
</dbReference>
<dbReference type="STRING" id="31246.A0A183PD35"/>
<dbReference type="AlphaFoldDB" id="A0A183PD35"/>